<evidence type="ECO:0000313" key="7">
    <source>
        <dbReference type="EMBL" id="CDF84836.1"/>
    </source>
</evidence>
<dbReference type="PATRIC" id="fig|1301098.3.peg.3511"/>
<proteinExistence type="predicted"/>
<feature type="transmembrane region" description="Helical" evidence="5">
    <location>
        <begin position="84"/>
        <end position="110"/>
    </location>
</feature>
<reference evidence="7 8" key="2">
    <citation type="submission" date="2014-05" db="EMBL/GenBank/DDBJ databases">
        <title>Genome sequence of the 3-chlorobenzoate degrading bacterium Pseudomonas knackmussii B13 shows multiple evidence for horizontal gene transfer.</title>
        <authorList>
            <person name="Miyazaki R."/>
            <person name="Bertelli C."/>
            <person name="Falquet L."/>
            <person name="Robinson-Rechavi M."/>
            <person name="Gharib W."/>
            <person name="Roy S."/>
            <person name="Van der Meer J.R."/>
        </authorList>
    </citation>
    <scope>NUCLEOTIDE SEQUENCE [LARGE SCALE GENOMIC DNA]</scope>
    <source>
        <strain evidence="7 8">B13</strain>
    </source>
</reference>
<dbReference type="Proteomes" id="UP000025241">
    <property type="component" value="Chromosome I"/>
</dbReference>
<dbReference type="AlphaFoldDB" id="A0A024HIX0"/>
<evidence type="ECO:0000259" key="6">
    <source>
        <dbReference type="Pfam" id="PF00324"/>
    </source>
</evidence>
<dbReference type="PIRSF" id="PIRSF006060">
    <property type="entry name" value="AA_transporter"/>
    <property type="match status" value="1"/>
</dbReference>
<dbReference type="Pfam" id="PF00324">
    <property type="entry name" value="AA_permease"/>
    <property type="match status" value="1"/>
</dbReference>
<dbReference type="InterPro" id="IPR004841">
    <property type="entry name" value="AA-permease/SLC12A_dom"/>
</dbReference>
<evidence type="ECO:0000256" key="1">
    <source>
        <dbReference type="ARBA" id="ARBA00004141"/>
    </source>
</evidence>
<evidence type="ECO:0000256" key="4">
    <source>
        <dbReference type="ARBA" id="ARBA00023136"/>
    </source>
</evidence>
<dbReference type="OrthoDB" id="9804700at2"/>
<evidence type="ECO:0000256" key="5">
    <source>
        <dbReference type="SAM" id="Phobius"/>
    </source>
</evidence>
<accession>A0A024HIX0</accession>
<keyword evidence="3 5" id="KW-1133">Transmembrane helix</keyword>
<evidence type="ECO:0000256" key="3">
    <source>
        <dbReference type="ARBA" id="ARBA00022989"/>
    </source>
</evidence>
<organism evidence="7 8">
    <name type="scientific">Pseudomonas knackmussii (strain DSM 6978 / CCUG 54928 / LMG 23759 / B13)</name>
    <dbReference type="NCBI Taxonomy" id="1301098"/>
    <lineage>
        <taxon>Bacteria</taxon>
        <taxon>Pseudomonadati</taxon>
        <taxon>Pseudomonadota</taxon>
        <taxon>Gammaproteobacteria</taxon>
        <taxon>Pseudomonadales</taxon>
        <taxon>Pseudomonadaceae</taxon>
        <taxon>Pseudomonas</taxon>
    </lineage>
</organism>
<dbReference type="GO" id="GO:0016020">
    <property type="term" value="C:membrane"/>
    <property type="evidence" value="ECO:0007669"/>
    <property type="project" value="UniProtKB-SubCell"/>
</dbReference>
<feature type="domain" description="Amino acid permease/ SLC12A" evidence="6">
    <location>
        <begin position="14"/>
        <end position="361"/>
    </location>
</feature>
<feature type="transmembrane region" description="Helical" evidence="5">
    <location>
        <begin position="226"/>
        <end position="245"/>
    </location>
</feature>
<keyword evidence="4 5" id="KW-0472">Membrane</keyword>
<dbReference type="PANTHER" id="PTHR42770:SF8">
    <property type="entry name" value="PUTRESCINE IMPORTER PUUP"/>
    <property type="match status" value="1"/>
</dbReference>
<evidence type="ECO:0000313" key="8">
    <source>
        <dbReference type="Proteomes" id="UP000025241"/>
    </source>
</evidence>
<reference evidence="7 8" key="1">
    <citation type="submission" date="2013-03" db="EMBL/GenBank/DDBJ databases">
        <authorList>
            <person name="Linke B."/>
        </authorList>
    </citation>
    <scope>NUCLEOTIDE SEQUENCE [LARGE SCALE GENOMIC DNA]</scope>
    <source>
        <strain evidence="7 8">B13</strain>
    </source>
</reference>
<dbReference type="InterPro" id="IPR050367">
    <property type="entry name" value="APC_superfamily"/>
</dbReference>
<dbReference type="Gene3D" id="1.20.1740.10">
    <property type="entry name" value="Amino acid/polyamine transporter I"/>
    <property type="match status" value="1"/>
</dbReference>
<dbReference type="RefSeq" id="WP_043253332.1">
    <property type="nucleotide sequence ID" value="NZ_HG322950.1"/>
</dbReference>
<feature type="transmembrane region" description="Helical" evidence="5">
    <location>
        <begin position="272"/>
        <end position="301"/>
    </location>
</feature>
<sequence length="440" mass="47444">MARLKRTLSLGSVVLFGIAYMTPIIVLGTFGILAETTQGLVPSAYLVASVAMLFTALSYGRMAAAFPVAGSAYTYVRKSISPKLGFLAGWGVLLDYLFLPMAIWLIGAAYLHSAFPAVPQALWVLAFIGVTTAINVIGLNLAKSVNNVLMLVQFLVLAAFVVLAVHYVLGDPSKPLWSLQPFFKDGVQFPLIMSGAAIACYSFLGFDAVSTLTEETHEPRKNIPRAILLITLIGGFIFIAASYFVQLAHPSIEFQNADSAAYEIARNIGGDLFVSLFLIGLIVGQFTSGLSAQASASRLLFAMGRDGVLPKAFFGTLSERFGTPVGSIVLCSVVALLALEMDVTTSTSFINFGAFLAFSLVNLSVIFHYWIGGKQRGPRELVLFLVFPLIGLVADLWLMVSLDHLAIYLGLSWLTVGIIYLGLLTGGFRQQPPEMHFEEA</sequence>
<comment type="subcellular location">
    <subcellularLocation>
        <location evidence="1">Membrane</location>
        <topology evidence="1">Multi-pass membrane protein</topology>
    </subcellularLocation>
</comment>
<dbReference type="HOGENOM" id="CLU_007946_6_0_6"/>
<feature type="transmembrane region" description="Helical" evidence="5">
    <location>
        <begin position="381"/>
        <end position="400"/>
    </location>
</feature>
<dbReference type="eggNOG" id="COG0531">
    <property type="taxonomic scope" value="Bacteria"/>
</dbReference>
<evidence type="ECO:0000256" key="2">
    <source>
        <dbReference type="ARBA" id="ARBA00022692"/>
    </source>
</evidence>
<feature type="transmembrane region" description="Helical" evidence="5">
    <location>
        <begin position="45"/>
        <end position="64"/>
    </location>
</feature>
<protein>
    <submittedName>
        <fullName evidence="7">Putrescine importer PuuP</fullName>
    </submittedName>
</protein>
<feature type="transmembrane region" description="Helical" evidence="5">
    <location>
        <begin position="122"/>
        <end position="141"/>
    </location>
</feature>
<keyword evidence="8" id="KW-1185">Reference proteome</keyword>
<dbReference type="STRING" id="1301098.PKB_3493"/>
<name>A0A024HIX0_PSEKB</name>
<feature type="transmembrane region" description="Helical" evidence="5">
    <location>
        <begin position="406"/>
        <end position="428"/>
    </location>
</feature>
<feature type="transmembrane region" description="Helical" evidence="5">
    <location>
        <begin position="189"/>
        <end position="206"/>
    </location>
</feature>
<gene>
    <name evidence="7" type="primary">puuP</name>
    <name evidence="7" type="ORF">PKB_3493</name>
</gene>
<dbReference type="PANTHER" id="PTHR42770">
    <property type="entry name" value="AMINO ACID TRANSPORTER-RELATED"/>
    <property type="match status" value="1"/>
</dbReference>
<feature type="transmembrane region" description="Helical" evidence="5">
    <location>
        <begin position="350"/>
        <end position="369"/>
    </location>
</feature>
<feature type="transmembrane region" description="Helical" evidence="5">
    <location>
        <begin position="12"/>
        <end position="33"/>
    </location>
</feature>
<keyword evidence="2 5" id="KW-0812">Transmembrane</keyword>
<dbReference type="KEGG" id="pkc:PKB_3493"/>
<dbReference type="EMBL" id="HG322950">
    <property type="protein sequence ID" value="CDF84836.1"/>
    <property type="molecule type" value="Genomic_DNA"/>
</dbReference>
<feature type="transmembrane region" description="Helical" evidence="5">
    <location>
        <begin position="148"/>
        <end position="169"/>
    </location>
</feature>
<feature type="transmembrane region" description="Helical" evidence="5">
    <location>
        <begin position="321"/>
        <end position="338"/>
    </location>
</feature>
<dbReference type="GO" id="GO:0055085">
    <property type="term" value="P:transmembrane transport"/>
    <property type="evidence" value="ECO:0007669"/>
    <property type="project" value="InterPro"/>
</dbReference>